<gene>
    <name evidence="2" type="ORF">IAA81_03985</name>
</gene>
<dbReference type="GO" id="GO:0016747">
    <property type="term" value="F:acyltransferase activity, transferring groups other than amino-acyl groups"/>
    <property type="evidence" value="ECO:0007669"/>
    <property type="project" value="InterPro"/>
</dbReference>
<dbReference type="SUPFAM" id="SSF55729">
    <property type="entry name" value="Acyl-CoA N-acyltransferases (Nat)"/>
    <property type="match status" value="1"/>
</dbReference>
<organism evidence="2 3">
    <name type="scientific">Candidatus Gallitreponema excrementavium</name>
    <dbReference type="NCBI Taxonomy" id="2840840"/>
    <lineage>
        <taxon>Bacteria</taxon>
        <taxon>Pseudomonadati</taxon>
        <taxon>Spirochaetota</taxon>
        <taxon>Spirochaetia</taxon>
        <taxon>Spirochaetales</taxon>
        <taxon>Candidatus Gallitreponema</taxon>
    </lineage>
</organism>
<sequence length="299" mass="34225">MKELSRELKSLIAFGMEDQENSFYLDLRSMTLIKNPEKILPENMEKIPEWKPADGFRLMEEFVSSLKSEEIKGELSSVLSEGKGVFKNFKLSMKKHPLIEKNWLRFKENKFDGLIENWFKLLSESRKLEILSREEDLDNETDNLINSDFEFIPVSPEELQDLRSEYRGKTNSFFPFLEISPGLEKVLTALEEKHCELYSREILALKAQSMAGNNAGFVTIHKTNVSPGIAIISELKVFPEYRGMGLGGILLNDAISRIRAMGISEAVIWDSAVPVFFEGILLKNGFEKVGTIFRRNMLV</sequence>
<proteinExistence type="predicted"/>
<protein>
    <submittedName>
        <fullName evidence="2">GNAT family N-acetyltransferase</fullName>
    </submittedName>
</protein>
<dbReference type="Gene3D" id="3.40.630.30">
    <property type="match status" value="1"/>
</dbReference>
<comment type="caution">
    <text evidence="2">The sequence shown here is derived from an EMBL/GenBank/DDBJ whole genome shotgun (WGS) entry which is preliminary data.</text>
</comment>
<evidence type="ECO:0000313" key="3">
    <source>
        <dbReference type="Proteomes" id="UP000823638"/>
    </source>
</evidence>
<dbReference type="CDD" id="cd04301">
    <property type="entry name" value="NAT_SF"/>
    <property type="match status" value="1"/>
</dbReference>
<feature type="domain" description="N-acetyltransferase" evidence="1">
    <location>
        <begin position="149"/>
        <end position="299"/>
    </location>
</feature>
<dbReference type="EMBL" id="JADIMM010000055">
    <property type="protein sequence ID" value="MBO8457371.1"/>
    <property type="molecule type" value="Genomic_DNA"/>
</dbReference>
<dbReference type="Pfam" id="PF00583">
    <property type="entry name" value="Acetyltransf_1"/>
    <property type="match status" value="1"/>
</dbReference>
<dbReference type="AlphaFoldDB" id="A0A9D9HNY6"/>
<reference evidence="2" key="2">
    <citation type="journal article" date="2021" name="PeerJ">
        <title>Extensive microbial diversity within the chicken gut microbiome revealed by metagenomics and culture.</title>
        <authorList>
            <person name="Gilroy R."/>
            <person name="Ravi A."/>
            <person name="Getino M."/>
            <person name="Pursley I."/>
            <person name="Horton D.L."/>
            <person name="Alikhan N.F."/>
            <person name="Baker D."/>
            <person name="Gharbi K."/>
            <person name="Hall N."/>
            <person name="Watson M."/>
            <person name="Adriaenssens E.M."/>
            <person name="Foster-Nyarko E."/>
            <person name="Jarju S."/>
            <person name="Secka A."/>
            <person name="Antonio M."/>
            <person name="Oren A."/>
            <person name="Chaudhuri R.R."/>
            <person name="La Ragione R."/>
            <person name="Hildebrand F."/>
            <person name="Pallen M.J."/>
        </authorList>
    </citation>
    <scope>NUCLEOTIDE SEQUENCE</scope>
    <source>
        <strain evidence="2">10532</strain>
    </source>
</reference>
<name>A0A9D9HNY6_9SPIR</name>
<evidence type="ECO:0000313" key="2">
    <source>
        <dbReference type="EMBL" id="MBO8457371.1"/>
    </source>
</evidence>
<dbReference type="PROSITE" id="PS51186">
    <property type="entry name" value="GNAT"/>
    <property type="match status" value="1"/>
</dbReference>
<reference evidence="2" key="1">
    <citation type="submission" date="2020-10" db="EMBL/GenBank/DDBJ databases">
        <authorList>
            <person name="Gilroy R."/>
        </authorList>
    </citation>
    <scope>NUCLEOTIDE SEQUENCE</scope>
    <source>
        <strain evidence="2">10532</strain>
    </source>
</reference>
<accession>A0A9D9HNY6</accession>
<evidence type="ECO:0000259" key="1">
    <source>
        <dbReference type="PROSITE" id="PS51186"/>
    </source>
</evidence>
<dbReference type="Proteomes" id="UP000823638">
    <property type="component" value="Unassembled WGS sequence"/>
</dbReference>
<dbReference type="InterPro" id="IPR016181">
    <property type="entry name" value="Acyl_CoA_acyltransferase"/>
</dbReference>
<dbReference type="InterPro" id="IPR000182">
    <property type="entry name" value="GNAT_dom"/>
</dbReference>